<reference evidence="2" key="1">
    <citation type="submission" date="2016-11" db="EMBL/GenBank/DDBJ databases">
        <authorList>
            <person name="Varghese N."/>
            <person name="Submissions S."/>
        </authorList>
    </citation>
    <scope>NUCLEOTIDE SEQUENCE [LARGE SCALE GENOMIC DNA]</scope>
    <source>
        <strain evidence="2">DSM 27619</strain>
    </source>
</reference>
<dbReference type="Proteomes" id="UP000184518">
    <property type="component" value="Unassembled WGS sequence"/>
</dbReference>
<dbReference type="OrthoDB" id="910082at2"/>
<dbReference type="EMBL" id="FQUT01000013">
    <property type="protein sequence ID" value="SHG29364.1"/>
    <property type="molecule type" value="Genomic_DNA"/>
</dbReference>
<evidence type="ECO:0000313" key="1">
    <source>
        <dbReference type="EMBL" id="SHG29364.1"/>
    </source>
</evidence>
<dbReference type="RefSeq" id="WP_072961732.1">
    <property type="nucleotide sequence ID" value="NZ_FQUT01000013.1"/>
</dbReference>
<name>A0A1M5ILX6_9FLAO</name>
<dbReference type="AlphaFoldDB" id="A0A1M5ILX6"/>
<keyword evidence="2" id="KW-1185">Reference proteome</keyword>
<protein>
    <submittedName>
        <fullName evidence="1">Uncharacterized protein</fullName>
    </submittedName>
</protein>
<evidence type="ECO:0000313" key="2">
    <source>
        <dbReference type="Proteomes" id="UP000184518"/>
    </source>
</evidence>
<organism evidence="1 2">
    <name type="scientific">Chryseobacterium arachidis</name>
    <dbReference type="NCBI Taxonomy" id="1416778"/>
    <lineage>
        <taxon>Bacteria</taxon>
        <taxon>Pseudomonadati</taxon>
        <taxon>Bacteroidota</taxon>
        <taxon>Flavobacteriia</taxon>
        <taxon>Flavobacteriales</taxon>
        <taxon>Weeksellaceae</taxon>
        <taxon>Chryseobacterium group</taxon>
        <taxon>Chryseobacterium</taxon>
    </lineage>
</organism>
<dbReference type="SUPFAM" id="SSF56935">
    <property type="entry name" value="Porins"/>
    <property type="match status" value="1"/>
</dbReference>
<sequence>MIKNCALYLFILFPVFIFAQKKNFVSKKDSLLPGVTTSISFTLENQASENKIYDITIETSNSHIAPILQHGELKISANGNSVYIVPLKIATETLQGKYSVILTGTEKNTGEKLIKKTEFFVAGSRKLTVNHLHTPEFVKAGETITSTFLLKNNGNVSENLILESKNAIIEEGSSLILPPGESKIITVKKTTNSDLGKNEYQNLNLTVYSADHLKENQTAYSSVKIISIKPVEDDIFHRLPVATSVNFIGMENRGDYQDGFQGEIYGKGSLDKDNKGQLEFHAITKNPVEFNSFTQYEEYFVNYRRDNLYIHLGDKNYSSSFLTEYARYGRGAEVRFDFKTVSFGGFYNHPRFFKDIKDEFNIFSKVKIAKESEITAGYLYKIPRKEDFGLSYSNIRLISNAHLPYVTGKFKLTDQIEVSGETSYSKTKEHDGTAYMIQTAANFEKLTANLMYMKTSPHYAGYFNNTENFNGNVQYSLSKKISLLANFVQDAKNFQRDTLLYAAPYRKFLQYGIQYRYLKNGNIQLYGGYQRYEDRLLPKEFDYKENFLRFTIDQQLGIFNVNVQGQFGKTNNYLTGFSGNTSFYTANINFIKFNTSFNIYGSYALTSRYELQKQEQIYYGARILSRLSDKTSFSIFYQNNYIPEDYYRDRNLFEILFHQQIFPGHEFDLSGRYSLQRGELGNKDFIFSLRYTFRMNVPTQKIADYTTLSGNIENLGVRKVEGIRLLLGSHLSITDKNGNYIFKNIIPGDYVLEIDRSSTDINDISTVNIPASLALTHKENIFNFGMTGAATVQGNIQFTEADNQVNFAQYPIKKDKKRNDNIIVEVSSDDLIFRKMAVIGESFDFTYLRPGDWKLKVYRNGLDKRFKIPIDTQQFTLKASEKKKITINVIKQKTEVKYQQENIKVSYNDARRR</sequence>
<dbReference type="STRING" id="1416778.SAMN05443633_1135"/>
<dbReference type="SUPFAM" id="SSF117074">
    <property type="entry name" value="Hypothetical protein PA1324"/>
    <property type="match status" value="1"/>
</dbReference>
<proteinExistence type="predicted"/>
<gene>
    <name evidence="1" type="ORF">SAMN05443633_1135</name>
</gene>
<accession>A0A1M5ILX6</accession>